<evidence type="ECO:0000313" key="10">
    <source>
        <dbReference type="EMBL" id="KAF5960715.1"/>
    </source>
</evidence>
<evidence type="ECO:0000256" key="1">
    <source>
        <dbReference type="ARBA" id="ARBA00004613"/>
    </source>
</evidence>
<keyword evidence="4 9" id="KW-0732">Signal</keyword>
<proteinExistence type="inferred from homology"/>
<reference evidence="11" key="1">
    <citation type="journal article" date="2020" name="Nat. Commun.">
        <title>Genome assembly of wild tea tree DASZ reveals pedigree and selection history of tea varieties.</title>
        <authorList>
            <person name="Zhang W."/>
            <person name="Zhang Y."/>
            <person name="Qiu H."/>
            <person name="Guo Y."/>
            <person name="Wan H."/>
            <person name="Zhang X."/>
            <person name="Scossa F."/>
            <person name="Alseekh S."/>
            <person name="Zhang Q."/>
            <person name="Wang P."/>
            <person name="Xu L."/>
            <person name="Schmidt M.H."/>
            <person name="Jia X."/>
            <person name="Li D."/>
            <person name="Zhu A."/>
            <person name="Guo F."/>
            <person name="Chen W."/>
            <person name="Ni D."/>
            <person name="Usadel B."/>
            <person name="Fernie A.R."/>
            <person name="Wen W."/>
        </authorList>
    </citation>
    <scope>NUCLEOTIDE SEQUENCE [LARGE SCALE GENOMIC DNA]</scope>
    <source>
        <strain evidence="11">cv. G240</strain>
    </source>
</reference>
<evidence type="ECO:0000256" key="4">
    <source>
        <dbReference type="ARBA" id="ARBA00022729"/>
    </source>
</evidence>
<feature type="chain" id="PRO_5029821787" description="GDSL esterase/lipase" evidence="9">
    <location>
        <begin position="21"/>
        <end position="401"/>
    </location>
</feature>
<dbReference type="InterPro" id="IPR051238">
    <property type="entry name" value="GDSL_esterase/lipase"/>
</dbReference>
<dbReference type="SUPFAM" id="SSF52266">
    <property type="entry name" value="SGNH hydrolase"/>
    <property type="match status" value="1"/>
</dbReference>
<dbReference type="Gene3D" id="3.40.50.1110">
    <property type="entry name" value="SGNH hydrolase"/>
    <property type="match status" value="1"/>
</dbReference>
<dbReference type="AlphaFoldDB" id="A0A7J7I7C0"/>
<dbReference type="InterPro" id="IPR001087">
    <property type="entry name" value="GDSL"/>
</dbReference>
<keyword evidence="8" id="KW-0175">Coiled coil</keyword>
<dbReference type="InterPro" id="IPR036514">
    <property type="entry name" value="SGNH_hydro_sf"/>
</dbReference>
<keyword evidence="7" id="KW-0443">Lipid metabolism</keyword>
<dbReference type="Proteomes" id="UP000593564">
    <property type="component" value="Unassembled WGS sequence"/>
</dbReference>
<evidence type="ECO:0000256" key="8">
    <source>
        <dbReference type="SAM" id="Coils"/>
    </source>
</evidence>
<dbReference type="GO" id="GO:0005576">
    <property type="term" value="C:extracellular region"/>
    <property type="evidence" value="ECO:0007669"/>
    <property type="project" value="UniProtKB-SubCell"/>
</dbReference>
<comment type="similarity">
    <text evidence="2">Belongs to the 'GDSL' lipolytic enzyme family.</text>
</comment>
<evidence type="ECO:0000256" key="3">
    <source>
        <dbReference type="ARBA" id="ARBA00022525"/>
    </source>
</evidence>
<keyword evidence="6" id="KW-0442">Lipid degradation</keyword>
<organism evidence="10 11">
    <name type="scientific">Camellia sinensis</name>
    <name type="common">Tea plant</name>
    <name type="synonym">Thea sinensis</name>
    <dbReference type="NCBI Taxonomy" id="4442"/>
    <lineage>
        <taxon>Eukaryota</taxon>
        <taxon>Viridiplantae</taxon>
        <taxon>Streptophyta</taxon>
        <taxon>Embryophyta</taxon>
        <taxon>Tracheophyta</taxon>
        <taxon>Spermatophyta</taxon>
        <taxon>Magnoliopsida</taxon>
        <taxon>eudicotyledons</taxon>
        <taxon>Gunneridae</taxon>
        <taxon>Pentapetalae</taxon>
        <taxon>asterids</taxon>
        <taxon>Ericales</taxon>
        <taxon>Theaceae</taxon>
        <taxon>Camellia</taxon>
    </lineage>
</organism>
<dbReference type="GO" id="GO:0016042">
    <property type="term" value="P:lipid catabolic process"/>
    <property type="evidence" value="ECO:0007669"/>
    <property type="project" value="UniProtKB-KW"/>
</dbReference>
<keyword evidence="5" id="KW-0378">Hydrolase</keyword>
<dbReference type="PANTHER" id="PTHR45650">
    <property type="entry name" value="GDSL-LIKE LIPASE/ACYLHYDROLASE-RELATED"/>
    <property type="match status" value="1"/>
</dbReference>
<dbReference type="CDD" id="cd01837">
    <property type="entry name" value="SGNH_plant_lipase_like"/>
    <property type="match status" value="1"/>
</dbReference>
<dbReference type="InterPro" id="IPR035669">
    <property type="entry name" value="SGNH_plant_lipase-like"/>
</dbReference>
<evidence type="ECO:0000256" key="6">
    <source>
        <dbReference type="ARBA" id="ARBA00022963"/>
    </source>
</evidence>
<dbReference type="GO" id="GO:0016788">
    <property type="term" value="F:hydrolase activity, acting on ester bonds"/>
    <property type="evidence" value="ECO:0007669"/>
    <property type="project" value="InterPro"/>
</dbReference>
<dbReference type="Pfam" id="PF00657">
    <property type="entry name" value="Lipase_GDSL"/>
    <property type="match status" value="1"/>
</dbReference>
<accession>A0A7J7I7C0</accession>
<keyword evidence="11" id="KW-1185">Reference proteome</keyword>
<keyword evidence="3" id="KW-0964">Secreted</keyword>
<name>A0A7J7I7C0_CAMSI</name>
<evidence type="ECO:0000256" key="9">
    <source>
        <dbReference type="SAM" id="SignalP"/>
    </source>
</evidence>
<evidence type="ECO:0000313" key="11">
    <source>
        <dbReference type="Proteomes" id="UP000593564"/>
    </source>
</evidence>
<comment type="caution">
    <text evidence="10">The sequence shown here is derived from an EMBL/GenBank/DDBJ whole genome shotgun (WGS) entry which is preliminary data.</text>
</comment>
<evidence type="ECO:0008006" key="12">
    <source>
        <dbReference type="Google" id="ProtNLM"/>
    </source>
</evidence>
<gene>
    <name evidence="10" type="ORF">HYC85_001924</name>
</gene>
<dbReference type="PANTHER" id="PTHR45650:SF32">
    <property type="entry name" value="GDSL-LIKE LIPASE_ACYLHYDROLASE"/>
    <property type="match status" value="1"/>
</dbReference>
<evidence type="ECO:0000256" key="7">
    <source>
        <dbReference type="ARBA" id="ARBA00023098"/>
    </source>
</evidence>
<sequence length="401" mass="44554">METSCPRLLVISLMVVLSNGVLVVMALAPSPSPSPLPSPSSSTPQFTAMFAFGDSLTDNGNNNYLSSIAKANYVPYGVDFYEGPSGRFSNGRTIIDYLAYFLEKYYFITTIQLHCQNFVFVGDLLQIPSYLPAYANPLATGRNILNGVNYASAAAGILEETGRNLGERFSLSQQVQNFENTLNQLKNQMSEQELREYLKKALVVMILGSNDYLNNYLVPYTYPTSFIYNATAYADLLIQRYARQILALNSLGLRKFLLGGIGPLGCIPNQLATGLAPTGKCVAYVNNIVGMFNTRLRSLVDQLNSKHYPDAIFAFGNTFGAFGDILNNPTAYGKTSKIHILWYVAFGFELNRIYNHFQQNQYVFWDAFHPTQAANEILARKAYSGPPSDCYPINVQQMALM</sequence>
<evidence type="ECO:0000256" key="2">
    <source>
        <dbReference type="ARBA" id="ARBA00008668"/>
    </source>
</evidence>
<dbReference type="EMBL" id="JACBKZ010000001">
    <property type="protein sequence ID" value="KAF5960715.1"/>
    <property type="molecule type" value="Genomic_DNA"/>
</dbReference>
<feature type="signal peptide" evidence="9">
    <location>
        <begin position="1"/>
        <end position="20"/>
    </location>
</feature>
<reference evidence="10 11" key="2">
    <citation type="submission" date="2020-07" db="EMBL/GenBank/DDBJ databases">
        <title>Genome assembly of wild tea tree DASZ reveals pedigree and selection history of tea varieties.</title>
        <authorList>
            <person name="Zhang W."/>
        </authorList>
    </citation>
    <scope>NUCLEOTIDE SEQUENCE [LARGE SCALE GENOMIC DNA]</scope>
    <source>
        <strain evidence="11">cv. G240</strain>
        <tissue evidence="10">Leaf</tissue>
    </source>
</reference>
<comment type="subcellular location">
    <subcellularLocation>
        <location evidence="1">Secreted</location>
    </subcellularLocation>
</comment>
<feature type="coiled-coil region" evidence="8">
    <location>
        <begin position="168"/>
        <end position="195"/>
    </location>
</feature>
<protein>
    <recommendedName>
        <fullName evidence="12">GDSL esterase/lipase</fullName>
    </recommendedName>
</protein>
<evidence type="ECO:0000256" key="5">
    <source>
        <dbReference type="ARBA" id="ARBA00022801"/>
    </source>
</evidence>